<feature type="domain" description="Peptidase M20 dimerisation" evidence="5">
    <location>
        <begin position="212"/>
        <end position="313"/>
    </location>
</feature>
<dbReference type="EC" id="3.5.-.-" evidence="6"/>
<keyword evidence="3" id="KW-0479">Metal-binding</keyword>
<feature type="binding site" evidence="3">
    <location>
        <position position="126"/>
    </location>
    <ligand>
        <name>Zn(2+)</name>
        <dbReference type="ChEBI" id="CHEBI:29105"/>
        <label>2</label>
    </ligand>
</feature>
<sequence>MDINLERVLSRLEELYQCGAQDDGTYTRMAYSPGDLKGRETFAGYFRKLGLEPVMDSAGNLKFRLEGENPKLPAIVTGSHLDTVPDGGKYDGVLGCVAGLEICETLLKSGRRLKHPLEVVVFTDEEGFRFGSGLLGSGAMCGEELHISEADEDMNGQTRGEVMKAYGLHVADVPKAKRARDSIHCFLELHVEQGASLYKNGTPVGVVSSIAGVSRYEITVKGEANHAGSTVMADRRDALVAAAGFISAVPRIVEEYGSAYTVATVGTMKVVPNSVNVIPGTCTFNLEIRDQDKEMIELIERKLEEQLGRICKEMGETYTFERFSYHEPAPMAEWVKESIEKSVQELDIPYAVIPSGAFHDSLIMTARFPTGMIFVPSVDGISHSRYEYTEKEDIRQGLRVLLETILKVDDMNVTC</sequence>
<comment type="similarity">
    <text evidence="1">Belongs to the peptidase M20 family.</text>
</comment>
<dbReference type="SUPFAM" id="SSF53187">
    <property type="entry name" value="Zn-dependent exopeptidases"/>
    <property type="match status" value="1"/>
</dbReference>
<dbReference type="PIRSF" id="PIRSF001235">
    <property type="entry name" value="Amidase_carbamoylase"/>
    <property type="match status" value="1"/>
</dbReference>
<dbReference type="STRING" id="553973.CLOHYLEM_06672"/>
<evidence type="ECO:0000259" key="5">
    <source>
        <dbReference type="Pfam" id="PF07687"/>
    </source>
</evidence>
<dbReference type="CDD" id="cd03884">
    <property type="entry name" value="M20_bAS"/>
    <property type="match status" value="1"/>
</dbReference>
<evidence type="ECO:0000256" key="2">
    <source>
        <dbReference type="ARBA" id="ARBA00022801"/>
    </source>
</evidence>
<feature type="binding site" evidence="4">
    <location>
        <position position="215"/>
    </location>
    <ligand>
        <name>allantoate</name>
        <dbReference type="ChEBI" id="CHEBI:17536"/>
    </ligand>
</feature>
<evidence type="ECO:0000256" key="1">
    <source>
        <dbReference type="ARBA" id="ARBA00006153"/>
    </source>
</evidence>
<evidence type="ECO:0000256" key="3">
    <source>
        <dbReference type="PIRSR" id="PIRSR001235-1"/>
    </source>
</evidence>
<comment type="caution">
    <text evidence="6">The sequence shown here is derived from an EMBL/GenBank/DDBJ whole genome shotgun (WGS) entry which is preliminary data.</text>
</comment>
<accession>C0C3L0</accession>
<dbReference type="Gene3D" id="3.30.70.360">
    <property type="match status" value="1"/>
</dbReference>
<feature type="binding site" evidence="3">
    <location>
        <position position="190"/>
    </location>
    <ligand>
        <name>Zn(2+)</name>
        <dbReference type="ChEBI" id="CHEBI:29105"/>
        <label>1</label>
    </ligand>
</feature>
<dbReference type="Pfam" id="PF01546">
    <property type="entry name" value="Peptidase_M20"/>
    <property type="match status" value="1"/>
</dbReference>
<dbReference type="SUPFAM" id="SSF55031">
    <property type="entry name" value="Bacterial exopeptidase dimerisation domain"/>
    <property type="match status" value="1"/>
</dbReference>
<feature type="binding site" evidence="4">
    <location>
        <position position="276"/>
    </location>
    <ligand>
        <name>allantoate</name>
        <dbReference type="ChEBI" id="CHEBI:17536"/>
    </ligand>
</feature>
<dbReference type="HOGENOM" id="CLU_024588_6_0_9"/>
<dbReference type="NCBIfam" id="NF006771">
    <property type="entry name" value="PRK09290.1-5"/>
    <property type="match status" value="1"/>
</dbReference>
<keyword evidence="2 6" id="KW-0378">Hydrolase</keyword>
<dbReference type="OrthoDB" id="9808195at2"/>
<feature type="binding site" evidence="3">
    <location>
        <position position="91"/>
    </location>
    <ligand>
        <name>Zn(2+)</name>
        <dbReference type="ChEBI" id="CHEBI:29105"/>
        <label>1</label>
    </ligand>
</feature>
<dbReference type="GO" id="GO:0046872">
    <property type="term" value="F:metal ion binding"/>
    <property type="evidence" value="ECO:0007669"/>
    <property type="project" value="UniProtKB-KW"/>
</dbReference>
<dbReference type="PANTHER" id="PTHR32494">
    <property type="entry name" value="ALLANTOATE DEIMINASE-RELATED"/>
    <property type="match status" value="1"/>
</dbReference>
<evidence type="ECO:0000256" key="4">
    <source>
        <dbReference type="PIRSR" id="PIRSR001235-2"/>
    </source>
</evidence>
<dbReference type="InterPro" id="IPR011650">
    <property type="entry name" value="Peptidase_M20_dimer"/>
</dbReference>
<name>C0C3L0_9FIRM</name>
<dbReference type="PANTHER" id="PTHR32494:SF5">
    <property type="entry name" value="ALLANTOATE AMIDOHYDROLASE"/>
    <property type="match status" value="1"/>
</dbReference>
<dbReference type="InterPro" id="IPR010158">
    <property type="entry name" value="Amidase_Cbmase"/>
</dbReference>
<comment type="cofactor">
    <cofactor evidence="3">
        <name>Zn(2+)</name>
        <dbReference type="ChEBI" id="CHEBI:29105"/>
    </cofactor>
    <text evidence="3">Binds 2 Zn(2+) ions per subunit.</text>
</comment>
<reference evidence="6" key="1">
    <citation type="submission" date="2009-02" db="EMBL/GenBank/DDBJ databases">
        <authorList>
            <person name="Fulton L."/>
            <person name="Clifton S."/>
            <person name="Fulton B."/>
            <person name="Xu J."/>
            <person name="Minx P."/>
            <person name="Pepin K.H."/>
            <person name="Johnson M."/>
            <person name="Bhonagiri V."/>
            <person name="Nash W.E."/>
            <person name="Mardis E.R."/>
            <person name="Wilson R.K."/>
        </authorList>
    </citation>
    <scope>NUCLEOTIDE SEQUENCE [LARGE SCALE GENOMIC DNA]</scope>
    <source>
        <strain evidence="6">DSM 15053</strain>
    </source>
</reference>
<dbReference type="Pfam" id="PF07687">
    <property type="entry name" value="M20_dimer"/>
    <property type="match status" value="1"/>
</dbReference>
<dbReference type="RefSeq" id="WP_006444031.1">
    <property type="nucleotide sequence ID" value="NZ_CP036524.1"/>
</dbReference>
<keyword evidence="7" id="KW-1185">Reference proteome</keyword>
<dbReference type="EMBL" id="ABYI02000029">
    <property type="protein sequence ID" value="EEG73202.1"/>
    <property type="molecule type" value="Genomic_DNA"/>
</dbReference>
<feature type="binding site" evidence="3">
    <location>
        <position position="80"/>
    </location>
    <ligand>
        <name>Zn(2+)</name>
        <dbReference type="ChEBI" id="CHEBI:29105"/>
        <label>1</label>
    </ligand>
</feature>
<reference evidence="6" key="2">
    <citation type="submission" date="2013-06" db="EMBL/GenBank/DDBJ databases">
        <title>Draft genome sequence of Clostridium hylemonae (DSM 15053).</title>
        <authorList>
            <person name="Sudarsanam P."/>
            <person name="Ley R."/>
            <person name="Guruge J."/>
            <person name="Turnbaugh P.J."/>
            <person name="Mahowald M."/>
            <person name="Liep D."/>
            <person name="Gordon J."/>
        </authorList>
    </citation>
    <scope>NUCLEOTIDE SEQUENCE</scope>
    <source>
        <strain evidence="6">DSM 15053</strain>
    </source>
</reference>
<dbReference type="Gene3D" id="3.40.630.10">
    <property type="entry name" value="Zn peptidases"/>
    <property type="match status" value="1"/>
</dbReference>
<protein>
    <submittedName>
        <fullName evidence="6">Amidase, hydantoinase/carbamoylase family</fullName>
        <ecNumber evidence="6">3.5.-.-</ecNumber>
    </submittedName>
</protein>
<dbReference type="eggNOG" id="COG0624">
    <property type="taxonomic scope" value="Bacteria"/>
</dbReference>
<feature type="binding site" evidence="3">
    <location>
        <position position="91"/>
    </location>
    <ligand>
        <name>Zn(2+)</name>
        <dbReference type="ChEBI" id="CHEBI:29105"/>
        <label>2</label>
    </ligand>
</feature>
<organism evidence="6 7">
    <name type="scientific">[Clostridium] hylemonae DSM 15053</name>
    <dbReference type="NCBI Taxonomy" id="553973"/>
    <lineage>
        <taxon>Bacteria</taxon>
        <taxon>Bacillati</taxon>
        <taxon>Bacillota</taxon>
        <taxon>Clostridia</taxon>
        <taxon>Lachnospirales</taxon>
        <taxon>Lachnospiraceae</taxon>
    </lineage>
</organism>
<feature type="binding site" evidence="3">
    <location>
        <position position="383"/>
    </location>
    <ligand>
        <name>Zn(2+)</name>
        <dbReference type="ChEBI" id="CHEBI:29105"/>
        <label>2</label>
    </ligand>
</feature>
<dbReference type="InterPro" id="IPR036264">
    <property type="entry name" value="Bact_exopeptidase_dim_dom"/>
</dbReference>
<evidence type="ECO:0000313" key="7">
    <source>
        <dbReference type="Proteomes" id="UP000004893"/>
    </source>
</evidence>
<dbReference type="GO" id="GO:0016813">
    <property type="term" value="F:hydrolase activity, acting on carbon-nitrogen (but not peptide) bonds, in linear amidines"/>
    <property type="evidence" value="ECO:0007669"/>
    <property type="project" value="InterPro"/>
</dbReference>
<feature type="binding site" evidence="4">
    <location>
        <position position="289"/>
    </location>
    <ligand>
        <name>allantoate</name>
        <dbReference type="ChEBI" id="CHEBI:17536"/>
    </ligand>
</feature>
<proteinExistence type="inferred from homology"/>
<gene>
    <name evidence="6" type="ORF">CLOHYLEM_06672</name>
</gene>
<dbReference type="Proteomes" id="UP000004893">
    <property type="component" value="Unassembled WGS sequence"/>
</dbReference>
<dbReference type="NCBIfam" id="TIGR01879">
    <property type="entry name" value="hydantase"/>
    <property type="match status" value="1"/>
</dbReference>
<dbReference type="InterPro" id="IPR002933">
    <property type="entry name" value="Peptidase_M20"/>
</dbReference>
<keyword evidence="3" id="KW-0862">Zinc</keyword>
<evidence type="ECO:0000313" key="6">
    <source>
        <dbReference type="EMBL" id="EEG73202.1"/>
    </source>
</evidence>
<dbReference type="AlphaFoldDB" id="C0C3L0"/>